<evidence type="ECO:0000313" key="9">
    <source>
        <dbReference type="Proteomes" id="UP001054252"/>
    </source>
</evidence>
<dbReference type="InterPro" id="IPR002182">
    <property type="entry name" value="NB-ARC"/>
</dbReference>
<organism evidence="8 9">
    <name type="scientific">Rubroshorea leprosula</name>
    <dbReference type="NCBI Taxonomy" id="152421"/>
    <lineage>
        <taxon>Eukaryota</taxon>
        <taxon>Viridiplantae</taxon>
        <taxon>Streptophyta</taxon>
        <taxon>Embryophyta</taxon>
        <taxon>Tracheophyta</taxon>
        <taxon>Spermatophyta</taxon>
        <taxon>Magnoliopsida</taxon>
        <taxon>eudicotyledons</taxon>
        <taxon>Gunneridae</taxon>
        <taxon>Pentapetalae</taxon>
        <taxon>rosids</taxon>
        <taxon>malvids</taxon>
        <taxon>Malvales</taxon>
        <taxon>Dipterocarpaceae</taxon>
        <taxon>Rubroshorea</taxon>
    </lineage>
</organism>
<keyword evidence="6" id="KW-0067">ATP-binding</keyword>
<evidence type="ECO:0000256" key="2">
    <source>
        <dbReference type="ARBA" id="ARBA00022614"/>
    </source>
</evidence>
<keyword evidence="3" id="KW-0677">Repeat</keyword>
<dbReference type="Gene3D" id="1.10.10.10">
    <property type="entry name" value="Winged helix-like DNA-binding domain superfamily/Winged helix DNA-binding domain"/>
    <property type="match status" value="1"/>
</dbReference>
<dbReference type="GO" id="GO:0005524">
    <property type="term" value="F:ATP binding"/>
    <property type="evidence" value="ECO:0007669"/>
    <property type="project" value="UniProtKB-KW"/>
</dbReference>
<dbReference type="FunFam" id="1.10.10.10:FF:000322">
    <property type="entry name" value="Probable disease resistance protein At1g63360"/>
    <property type="match status" value="1"/>
</dbReference>
<evidence type="ECO:0000256" key="5">
    <source>
        <dbReference type="ARBA" id="ARBA00022821"/>
    </source>
</evidence>
<keyword evidence="9" id="KW-1185">Reference proteome</keyword>
<evidence type="ECO:0000256" key="3">
    <source>
        <dbReference type="ARBA" id="ARBA00022737"/>
    </source>
</evidence>
<dbReference type="InterPro" id="IPR003593">
    <property type="entry name" value="AAA+_ATPase"/>
</dbReference>
<dbReference type="InterPro" id="IPR057135">
    <property type="entry name" value="At4g27190-like_LRR"/>
</dbReference>
<keyword evidence="5" id="KW-0611">Plant defense</keyword>
<dbReference type="GO" id="GO:0043531">
    <property type="term" value="F:ADP binding"/>
    <property type="evidence" value="ECO:0007669"/>
    <property type="project" value="InterPro"/>
</dbReference>
<dbReference type="InterPro" id="IPR027417">
    <property type="entry name" value="P-loop_NTPase"/>
</dbReference>
<comment type="caution">
    <text evidence="8">The sequence shown here is derived from an EMBL/GenBank/DDBJ whole genome shotgun (WGS) entry which is preliminary data.</text>
</comment>
<dbReference type="Proteomes" id="UP001054252">
    <property type="component" value="Unassembled WGS sequence"/>
</dbReference>
<dbReference type="SMART" id="SM00369">
    <property type="entry name" value="LRR_TYP"/>
    <property type="match status" value="4"/>
</dbReference>
<proteinExistence type="inferred from homology"/>
<evidence type="ECO:0000256" key="4">
    <source>
        <dbReference type="ARBA" id="ARBA00022741"/>
    </source>
</evidence>
<name>A0AAV5IF77_9ROSI</name>
<dbReference type="Pfam" id="PF23247">
    <property type="entry name" value="LRR_RPS2"/>
    <property type="match status" value="3"/>
</dbReference>
<dbReference type="Pfam" id="PF23559">
    <property type="entry name" value="WHD_DRP"/>
    <property type="match status" value="1"/>
</dbReference>
<dbReference type="Pfam" id="PF00931">
    <property type="entry name" value="NB-ARC"/>
    <property type="match status" value="1"/>
</dbReference>
<sequence>MDFIGPILEVLEFTGPSICKYLKYHRKLKDFVSNFQRLQKDLKDQQDEVESRLLAELHFGKRKNPQVTRWLEDVVEITKDAQRVEDKVRRGKYFSRACLGKLVKEKTQEMKLLCDKGNSLQIVVLDDPSSSIVPLATSELVGEEYVKEKIWSYLEGDQVNKIGVCGMGGIGKTTIMKHIHNELLKKDKFRGLFRRIVWVTVSLEFDIGKLQEDIASGLNEKLVDNNITRRAAKLLAILEKQEPFVLILDDVWTRFSLEEVGVPEPTAINGCKLVLTTRSKEVARTMGCVIIDVKPLKSDEALKLFLDKVGNDILLSPTLGSTLTMIVDECAGLPLAIVTVAGSMKGISDPRLWKNALNELIEHKRTVAGTEADKFGILKFSYDHLKDEKIQHCFLYCALYPEDHKIPKDEIIEYWIEEGLIEEMQTRQAMKYKGHDILKKLEDNCLLEFTEDEFEGECVRVHDLLRDMALQITRKSPRFLVKAGRELPEEHEWKEDLLKVSLMYNYIEEIPLSLPSPNCPMLTTLLLSVNNLSTIPESFFDHMLGLKILDLSYNDELHSLPNSISKLVNLTTLLLKACEQLRKIPSLSNLGALKKLDLSGTTIEELPHGIELLTNLKYLDLSELVISEVLPKIPDGILPNLSKLQTLGVDYRIPWKMESGKLSKLENFTGRFLTNDMGIFFKSRRDCLSWYNIFVGRQILSSDGEDSMPIGMKFIQFFDAQIFGEPNLLPSDVQKLGIKECNDVRSLNDISGFQDATNLLQCKISGCEGMKCVLSSWLNPLPSLNFLEIHNMKILNTLFEVKVVAKSAPPPTIFSSLKTIKILFCPKIKKLFSPRLLLGSLQNLEEIKVEYCGELEEIIASEEEEESGRVSKLTLPKLKRLKLEQLPKLRCICSSSAVLVCDSIEEVAIRYCSDLKRVFGSWFNPLQTLERLNLQELESLKSVFDEEAPVLLSPAPATTFSPLVSITIAKCHQLKKLFSPRSLLSCLQNLEAIDIRDCAQMKEIVASEEEESGRVSKLTLPKLKTLGLLWLPTLRCICSSSAVLVCDSIKEVTIMYCSDLKHVFGSWFYPPQTLERLNLQELESLKSVFDEEALAFITIATCHQLKKLFSPRSRLSCLQNLETIDIMDCAQMEEIISLGSQEEEKALQLSLPKLRILKLKDLPALKSICSNISVLRCDSLMYLLIIRCTELKRIPLYLPQLDNGQSLPPPSLKGINVFPKEWWKSLEWDHPKQRDALLPFCEFLAEEPWWARPPWQHLGPLRQNESPTS</sequence>
<evidence type="ECO:0000259" key="7">
    <source>
        <dbReference type="SMART" id="SM00382"/>
    </source>
</evidence>
<keyword evidence="4" id="KW-0547">Nucleotide-binding</keyword>
<feature type="domain" description="AAA+ ATPase" evidence="7">
    <location>
        <begin position="158"/>
        <end position="296"/>
    </location>
</feature>
<dbReference type="AlphaFoldDB" id="A0AAV5IF77"/>
<dbReference type="InterPro" id="IPR032675">
    <property type="entry name" value="LRR_dom_sf"/>
</dbReference>
<dbReference type="SMART" id="SM00382">
    <property type="entry name" value="AAA"/>
    <property type="match status" value="1"/>
</dbReference>
<dbReference type="SUPFAM" id="SSF52540">
    <property type="entry name" value="P-loop containing nucleoside triphosphate hydrolases"/>
    <property type="match status" value="1"/>
</dbReference>
<dbReference type="PRINTS" id="PR00364">
    <property type="entry name" value="DISEASERSIST"/>
</dbReference>
<evidence type="ECO:0000313" key="8">
    <source>
        <dbReference type="EMBL" id="GKU97745.1"/>
    </source>
</evidence>
<evidence type="ECO:0000256" key="6">
    <source>
        <dbReference type="ARBA" id="ARBA00022840"/>
    </source>
</evidence>
<comment type="similarity">
    <text evidence="1">Belongs to the disease resistance NB-LRR family.</text>
</comment>
<accession>A0AAV5IF77</accession>
<dbReference type="Gene3D" id="3.80.10.10">
    <property type="entry name" value="Ribonuclease Inhibitor"/>
    <property type="match status" value="3"/>
</dbReference>
<reference evidence="8 9" key="1">
    <citation type="journal article" date="2021" name="Commun. Biol.">
        <title>The genome of Shorea leprosula (Dipterocarpaceae) highlights the ecological relevance of drought in aseasonal tropical rainforests.</title>
        <authorList>
            <person name="Ng K.K.S."/>
            <person name="Kobayashi M.J."/>
            <person name="Fawcett J.A."/>
            <person name="Hatakeyama M."/>
            <person name="Paape T."/>
            <person name="Ng C.H."/>
            <person name="Ang C.C."/>
            <person name="Tnah L.H."/>
            <person name="Lee C.T."/>
            <person name="Nishiyama T."/>
            <person name="Sese J."/>
            <person name="O'Brien M.J."/>
            <person name="Copetti D."/>
            <person name="Mohd Noor M.I."/>
            <person name="Ong R.C."/>
            <person name="Putra M."/>
            <person name="Sireger I.Z."/>
            <person name="Indrioko S."/>
            <person name="Kosugi Y."/>
            <person name="Izuno A."/>
            <person name="Isagi Y."/>
            <person name="Lee S.L."/>
            <person name="Shimizu K.K."/>
        </authorList>
    </citation>
    <scope>NUCLEOTIDE SEQUENCE [LARGE SCALE GENOMIC DNA]</scope>
    <source>
        <strain evidence="8">214</strain>
    </source>
</reference>
<dbReference type="InterPro" id="IPR042197">
    <property type="entry name" value="Apaf_helical"/>
</dbReference>
<keyword evidence="2" id="KW-0433">Leucine-rich repeat</keyword>
<dbReference type="SUPFAM" id="SSF52058">
    <property type="entry name" value="L domain-like"/>
    <property type="match status" value="2"/>
</dbReference>
<dbReference type="Pfam" id="PF13855">
    <property type="entry name" value="LRR_8"/>
    <property type="match status" value="1"/>
</dbReference>
<dbReference type="InterPro" id="IPR003591">
    <property type="entry name" value="Leu-rich_rpt_typical-subtyp"/>
</dbReference>
<protein>
    <recommendedName>
        <fullName evidence="7">AAA+ ATPase domain-containing protein</fullName>
    </recommendedName>
</protein>
<dbReference type="InterPro" id="IPR001611">
    <property type="entry name" value="Leu-rich_rpt"/>
</dbReference>
<dbReference type="PANTHER" id="PTHR33463">
    <property type="entry name" value="NB-ARC DOMAIN-CONTAINING PROTEIN-RELATED"/>
    <property type="match status" value="1"/>
</dbReference>
<dbReference type="InterPro" id="IPR050905">
    <property type="entry name" value="Plant_NBS-LRR"/>
</dbReference>
<dbReference type="EMBL" id="BPVZ01000011">
    <property type="protein sequence ID" value="GKU97745.1"/>
    <property type="molecule type" value="Genomic_DNA"/>
</dbReference>
<evidence type="ECO:0000256" key="1">
    <source>
        <dbReference type="ARBA" id="ARBA00008894"/>
    </source>
</evidence>
<dbReference type="FunFam" id="3.40.50.300:FF:001091">
    <property type="entry name" value="Probable disease resistance protein At1g61300"/>
    <property type="match status" value="1"/>
</dbReference>
<dbReference type="Gene3D" id="3.40.50.300">
    <property type="entry name" value="P-loop containing nucleotide triphosphate hydrolases"/>
    <property type="match status" value="1"/>
</dbReference>
<dbReference type="PANTHER" id="PTHR33463:SF217">
    <property type="entry name" value="DISEASE RESISTANCE PROTEIN RPS2-LIKE"/>
    <property type="match status" value="1"/>
</dbReference>
<dbReference type="InterPro" id="IPR058922">
    <property type="entry name" value="WHD_DRP"/>
</dbReference>
<dbReference type="Gene3D" id="1.10.8.430">
    <property type="entry name" value="Helical domain of apoptotic protease-activating factors"/>
    <property type="match status" value="1"/>
</dbReference>
<dbReference type="GO" id="GO:0006952">
    <property type="term" value="P:defense response"/>
    <property type="evidence" value="ECO:0007669"/>
    <property type="project" value="UniProtKB-KW"/>
</dbReference>
<gene>
    <name evidence="8" type="ORF">SLEP1_g10843</name>
</gene>
<dbReference type="InterPro" id="IPR036388">
    <property type="entry name" value="WH-like_DNA-bd_sf"/>
</dbReference>